<evidence type="ECO:0000256" key="1">
    <source>
        <dbReference type="ARBA" id="ARBA00022679"/>
    </source>
</evidence>
<evidence type="ECO:0000313" key="5">
    <source>
        <dbReference type="Proteomes" id="UP001064632"/>
    </source>
</evidence>
<dbReference type="InterPro" id="IPR000182">
    <property type="entry name" value="GNAT_dom"/>
</dbReference>
<keyword evidence="1" id="KW-0808">Transferase</keyword>
<keyword evidence="5" id="KW-1185">Reference proteome</keyword>
<dbReference type="Pfam" id="PF00583">
    <property type="entry name" value="Acetyltransf_1"/>
    <property type="match status" value="1"/>
</dbReference>
<keyword evidence="2" id="KW-0012">Acyltransferase</keyword>
<dbReference type="EMBL" id="CP104694">
    <property type="protein sequence ID" value="UXI69196.1"/>
    <property type="molecule type" value="Genomic_DNA"/>
</dbReference>
<dbReference type="PANTHER" id="PTHR43877:SF2">
    <property type="entry name" value="AMINOALKYLPHOSPHONATE N-ACETYLTRANSFERASE-RELATED"/>
    <property type="match status" value="1"/>
</dbReference>
<reference evidence="4" key="1">
    <citation type="submission" date="2022-09" db="EMBL/GenBank/DDBJ databases">
        <title>Tahibacter sp. nov., isolated from a fresh water.</title>
        <authorList>
            <person name="Baek J.H."/>
            <person name="Lee J.K."/>
            <person name="Kim J.M."/>
            <person name="Jeon C.O."/>
        </authorList>
    </citation>
    <scope>NUCLEOTIDE SEQUENCE</scope>
    <source>
        <strain evidence="4">W38</strain>
    </source>
</reference>
<dbReference type="Proteomes" id="UP001064632">
    <property type="component" value="Chromosome"/>
</dbReference>
<dbReference type="InterPro" id="IPR050832">
    <property type="entry name" value="Bact_Acetyltransf"/>
</dbReference>
<gene>
    <name evidence="4" type="ORF">N4264_05990</name>
</gene>
<dbReference type="CDD" id="cd04301">
    <property type="entry name" value="NAT_SF"/>
    <property type="match status" value="1"/>
</dbReference>
<evidence type="ECO:0000259" key="3">
    <source>
        <dbReference type="PROSITE" id="PS51186"/>
    </source>
</evidence>
<accession>A0ABY6BHX6</accession>
<sequence length="177" mass="19700">MRIHRASASEAAVVSALGRDTYRDHFAGLWQADELSTWLDGQFGESLIRNDIDNGSACYLICADDDNWVGYAKLAWQQGVPARAEHGALLQKIYFRAAATRSGFGTALLEACKAQARDAGEACLWLDVLQSNDRARRFYERNGFVVIGERAFARANESLPMWVMHHPLGPTRPTADR</sequence>
<organism evidence="4 5">
    <name type="scientific">Tahibacter amnicola</name>
    <dbReference type="NCBI Taxonomy" id="2976241"/>
    <lineage>
        <taxon>Bacteria</taxon>
        <taxon>Pseudomonadati</taxon>
        <taxon>Pseudomonadota</taxon>
        <taxon>Gammaproteobacteria</taxon>
        <taxon>Lysobacterales</taxon>
        <taxon>Rhodanobacteraceae</taxon>
        <taxon>Tahibacter</taxon>
    </lineage>
</organism>
<dbReference type="RefSeq" id="WP_261696154.1">
    <property type="nucleotide sequence ID" value="NZ_CP104694.1"/>
</dbReference>
<dbReference type="InterPro" id="IPR016181">
    <property type="entry name" value="Acyl_CoA_acyltransferase"/>
</dbReference>
<dbReference type="PROSITE" id="PS51186">
    <property type="entry name" value="GNAT"/>
    <property type="match status" value="1"/>
</dbReference>
<dbReference type="Gene3D" id="3.40.630.30">
    <property type="match status" value="1"/>
</dbReference>
<name>A0ABY6BHX6_9GAMM</name>
<evidence type="ECO:0000256" key="2">
    <source>
        <dbReference type="ARBA" id="ARBA00023315"/>
    </source>
</evidence>
<protein>
    <submittedName>
        <fullName evidence="4">GNAT family N-acetyltransferase</fullName>
    </submittedName>
</protein>
<dbReference type="PANTHER" id="PTHR43877">
    <property type="entry name" value="AMINOALKYLPHOSPHONATE N-ACETYLTRANSFERASE-RELATED-RELATED"/>
    <property type="match status" value="1"/>
</dbReference>
<evidence type="ECO:0000313" key="4">
    <source>
        <dbReference type="EMBL" id="UXI69196.1"/>
    </source>
</evidence>
<dbReference type="SUPFAM" id="SSF55729">
    <property type="entry name" value="Acyl-CoA N-acyltransferases (Nat)"/>
    <property type="match status" value="1"/>
</dbReference>
<proteinExistence type="predicted"/>
<feature type="domain" description="N-acetyltransferase" evidence="3">
    <location>
        <begin position="1"/>
        <end position="169"/>
    </location>
</feature>